<dbReference type="Proteomes" id="UP000288805">
    <property type="component" value="Unassembled WGS sequence"/>
</dbReference>
<evidence type="ECO:0000313" key="2">
    <source>
        <dbReference type="EMBL" id="RVW83321.1"/>
    </source>
</evidence>
<sequence length="340" mass="38961">MSMMRELNFFLGLQIKQLKEGTFINQAKYGRDLLKSFNMEEAKIMKTPMSSSIKLDKDDKGKSLQPLGHRANGQLSRLSQRHIERATYDMDGLITSTVRVVEICLDSESICRIFDIALVGLEVYESKMWPTMPGFEPGEAIQRICGLLDAHGMGKPLAHNLTVISRVLRHRRRIHLGYFFMMHMIACCESMTRVLPYGRFLTRVFKDVDIDLNPQSDYQQRGPELNIPSLQKKCVQFEATFSEPMMIELTFSKGPSTQPSYIEPSCSKPAFTEPTHTEIPPPHAPLTPDHAPWMDLSARISALGTRMKELVVVSDTHFYSMEDRMDQYQAIFTSYFEYLQ</sequence>
<proteinExistence type="predicted"/>
<evidence type="ECO:0008006" key="4">
    <source>
        <dbReference type="Google" id="ProtNLM"/>
    </source>
</evidence>
<reference evidence="2 3" key="1">
    <citation type="journal article" date="2018" name="PLoS Genet.">
        <title>Population sequencing reveals clonal diversity and ancestral inbreeding in the grapevine cultivar Chardonnay.</title>
        <authorList>
            <person name="Roach M.J."/>
            <person name="Johnson D.L."/>
            <person name="Bohlmann J."/>
            <person name="van Vuuren H.J."/>
            <person name="Jones S.J."/>
            <person name="Pretorius I.S."/>
            <person name="Schmidt S.A."/>
            <person name="Borneman A.R."/>
        </authorList>
    </citation>
    <scope>NUCLEOTIDE SEQUENCE [LARGE SCALE GENOMIC DNA]</scope>
    <source>
        <strain evidence="3">cv. Chardonnay</strain>
        <tissue evidence="2">Leaf</tissue>
    </source>
</reference>
<evidence type="ECO:0000256" key="1">
    <source>
        <dbReference type="SAM" id="MobiDB-lite"/>
    </source>
</evidence>
<organism evidence="2 3">
    <name type="scientific">Vitis vinifera</name>
    <name type="common">Grape</name>
    <dbReference type="NCBI Taxonomy" id="29760"/>
    <lineage>
        <taxon>Eukaryota</taxon>
        <taxon>Viridiplantae</taxon>
        <taxon>Streptophyta</taxon>
        <taxon>Embryophyta</taxon>
        <taxon>Tracheophyta</taxon>
        <taxon>Spermatophyta</taxon>
        <taxon>Magnoliopsida</taxon>
        <taxon>eudicotyledons</taxon>
        <taxon>Gunneridae</taxon>
        <taxon>Pentapetalae</taxon>
        <taxon>rosids</taxon>
        <taxon>Vitales</taxon>
        <taxon>Vitaceae</taxon>
        <taxon>Viteae</taxon>
        <taxon>Vitis</taxon>
    </lineage>
</organism>
<dbReference type="EMBL" id="QGNW01000230">
    <property type="protein sequence ID" value="RVW83321.1"/>
    <property type="molecule type" value="Genomic_DNA"/>
</dbReference>
<dbReference type="AlphaFoldDB" id="A0A438HFS0"/>
<evidence type="ECO:0000313" key="3">
    <source>
        <dbReference type="Proteomes" id="UP000288805"/>
    </source>
</evidence>
<accession>A0A438HFS0</accession>
<protein>
    <recommendedName>
        <fullName evidence="4">Reverse transcriptase Ty1/copia-type domain-containing protein</fullName>
    </recommendedName>
</protein>
<name>A0A438HFS0_VITVI</name>
<gene>
    <name evidence="2" type="ORF">CK203_039578</name>
</gene>
<comment type="caution">
    <text evidence="2">The sequence shown here is derived from an EMBL/GenBank/DDBJ whole genome shotgun (WGS) entry which is preliminary data.</text>
</comment>
<feature type="region of interest" description="Disordered" evidence="1">
    <location>
        <begin position="50"/>
        <end position="69"/>
    </location>
</feature>